<proteinExistence type="predicted"/>
<reference evidence="2" key="2">
    <citation type="submission" date="2022-06" db="UniProtKB">
        <authorList>
            <consortium name="EnsemblMetazoa"/>
        </authorList>
    </citation>
    <scope>IDENTIFICATION</scope>
    <source>
        <strain evidence="2">DF5081</strain>
    </source>
</reference>
<organism evidence="2 3">
    <name type="scientific">Caenorhabditis japonica</name>
    <dbReference type="NCBI Taxonomy" id="281687"/>
    <lineage>
        <taxon>Eukaryota</taxon>
        <taxon>Metazoa</taxon>
        <taxon>Ecdysozoa</taxon>
        <taxon>Nematoda</taxon>
        <taxon>Chromadorea</taxon>
        <taxon>Rhabditida</taxon>
        <taxon>Rhabditina</taxon>
        <taxon>Rhabditomorpha</taxon>
        <taxon>Rhabditoidea</taxon>
        <taxon>Rhabditidae</taxon>
        <taxon>Peloderinae</taxon>
        <taxon>Caenorhabditis</taxon>
    </lineage>
</organism>
<feature type="region of interest" description="Disordered" evidence="1">
    <location>
        <begin position="327"/>
        <end position="351"/>
    </location>
</feature>
<feature type="region of interest" description="Disordered" evidence="1">
    <location>
        <begin position="376"/>
        <end position="408"/>
    </location>
</feature>
<keyword evidence="3" id="KW-1185">Reference proteome</keyword>
<accession>A0A8R1DE36</accession>
<sequence>MSYIHSPQFNHHGTRLYPLFRRASSTGHYDSTWIQYFADEQKNHPFAILYLNPIENVWGLLARAVYRHGKQFQTVGELKDAVTEEYDKLQSSYLESLTQSMSNRLCQVMQNQNSDQKVENHELNPENAVQAQPALDDVDKEVCSFLNDVVNHVACHADGYAQHQQNQAMLAAWYHAQISFLAEHGLLQPEGVFGPRFVPPPPGTILVNNGLVPFHPVFCNSVGIKQEHKEGSSENPIVIDMSEEESEDEKDEKTEKMEGSDSGDSGDSGDSDDNSDSNVNGDNKEYGTFSDLSDTSDSSDSDNEDTAMNNNIDYRVSLISSMISKKRKVEMQKKAKKSAPLPSLAHKKTPASLEEKIKQLKEVQAQLSRETDLLLFGFGNSESTTTSPPKDDEEEKKEEPEKKKLKKD</sequence>
<dbReference type="Gene3D" id="3.30.420.10">
    <property type="entry name" value="Ribonuclease H-like superfamily/Ribonuclease H"/>
    <property type="match status" value="1"/>
</dbReference>
<dbReference type="GO" id="GO:0003676">
    <property type="term" value="F:nucleic acid binding"/>
    <property type="evidence" value="ECO:0007669"/>
    <property type="project" value="InterPro"/>
</dbReference>
<dbReference type="AlphaFoldDB" id="A0A8R1DE36"/>
<protein>
    <submittedName>
        <fullName evidence="2">Uncharacterized protein</fullName>
    </submittedName>
</protein>
<dbReference type="InterPro" id="IPR036397">
    <property type="entry name" value="RNaseH_sf"/>
</dbReference>
<feature type="compositionally biased region" description="Acidic residues" evidence="1">
    <location>
        <begin position="241"/>
        <end position="250"/>
    </location>
</feature>
<evidence type="ECO:0000313" key="2">
    <source>
        <dbReference type="EnsemblMetazoa" id="CJA00065.1"/>
    </source>
</evidence>
<feature type="region of interest" description="Disordered" evidence="1">
    <location>
        <begin position="228"/>
        <end position="314"/>
    </location>
</feature>
<name>A0A8R1DE36_CAEJA</name>
<dbReference type="Proteomes" id="UP000005237">
    <property type="component" value="Unassembled WGS sequence"/>
</dbReference>
<reference evidence="3" key="1">
    <citation type="submission" date="2010-08" db="EMBL/GenBank/DDBJ databases">
        <authorList>
            <consortium name="Caenorhabditis japonica Sequencing Consortium"/>
            <person name="Wilson R.K."/>
        </authorList>
    </citation>
    <scope>NUCLEOTIDE SEQUENCE [LARGE SCALE GENOMIC DNA]</scope>
    <source>
        <strain evidence="3">DF5081</strain>
    </source>
</reference>
<feature type="compositionally biased region" description="Basic and acidic residues" evidence="1">
    <location>
        <begin position="397"/>
        <end position="408"/>
    </location>
</feature>
<evidence type="ECO:0000256" key="1">
    <source>
        <dbReference type="SAM" id="MobiDB-lite"/>
    </source>
</evidence>
<evidence type="ECO:0000313" key="3">
    <source>
        <dbReference type="Proteomes" id="UP000005237"/>
    </source>
</evidence>
<dbReference type="EnsemblMetazoa" id="CJA00065.1">
    <property type="protein sequence ID" value="CJA00065.1"/>
    <property type="gene ID" value="WBGene00119269"/>
</dbReference>